<dbReference type="RefSeq" id="WP_311686061.1">
    <property type="nucleotide sequence ID" value="NZ_JAVREU010000014.1"/>
</dbReference>
<name>A0ABU2PGN7_9ACTN</name>
<gene>
    <name evidence="1" type="ORF">RM641_26605</name>
</gene>
<protein>
    <recommendedName>
        <fullName evidence="3">Secreted protein</fullName>
    </recommendedName>
</protein>
<organism evidence="1 2">
    <name type="scientific">Streptomyces dubilierae</name>
    <dbReference type="NCBI Taxonomy" id="3075533"/>
    <lineage>
        <taxon>Bacteria</taxon>
        <taxon>Bacillati</taxon>
        <taxon>Actinomycetota</taxon>
        <taxon>Actinomycetes</taxon>
        <taxon>Kitasatosporales</taxon>
        <taxon>Streptomycetaceae</taxon>
        <taxon>Streptomyces</taxon>
    </lineage>
</organism>
<comment type="caution">
    <text evidence="1">The sequence shown here is derived from an EMBL/GenBank/DDBJ whole genome shotgun (WGS) entry which is preliminary data.</text>
</comment>
<proteinExistence type="predicted"/>
<dbReference type="EMBL" id="JAVREU010000014">
    <property type="protein sequence ID" value="MDT0391006.1"/>
    <property type="molecule type" value="Genomic_DNA"/>
</dbReference>
<evidence type="ECO:0000313" key="1">
    <source>
        <dbReference type="EMBL" id="MDT0391006.1"/>
    </source>
</evidence>
<evidence type="ECO:0008006" key="3">
    <source>
        <dbReference type="Google" id="ProtNLM"/>
    </source>
</evidence>
<dbReference type="Proteomes" id="UP001183586">
    <property type="component" value="Unassembled WGS sequence"/>
</dbReference>
<sequence length="186" mass="20650">MDAAVAGLVAATVGVGGTLGSAWLTQRRGDASRREEWERLERTRRDEAAAQRAESGREARRAAYTEINAAARHYLATLNDHRHILRIGHDPQESLAAVEAARVEYRRRYAEAQMIVPDLVLTEVNRVDGDLNAVYGVLARLSRGTQREDDDIEAVRDAVKRGWQDLSRMRTTMRADLGVTGPSQGT</sequence>
<reference evidence="2" key="1">
    <citation type="submission" date="2023-07" db="EMBL/GenBank/DDBJ databases">
        <title>30 novel species of actinomycetes from the DSMZ collection.</title>
        <authorList>
            <person name="Nouioui I."/>
        </authorList>
    </citation>
    <scope>NUCLEOTIDE SEQUENCE [LARGE SCALE GENOMIC DNA]</scope>
    <source>
        <strain evidence="2">DSM 41921</strain>
    </source>
</reference>
<accession>A0ABU2PGN7</accession>
<evidence type="ECO:0000313" key="2">
    <source>
        <dbReference type="Proteomes" id="UP001183586"/>
    </source>
</evidence>
<keyword evidence="2" id="KW-1185">Reference proteome</keyword>